<dbReference type="Pfam" id="PF00010">
    <property type="entry name" value="HLH"/>
    <property type="match status" value="1"/>
</dbReference>
<dbReference type="PROSITE" id="PS51054">
    <property type="entry name" value="ORANGE"/>
    <property type="match status" value="1"/>
</dbReference>
<dbReference type="GO" id="GO:0006355">
    <property type="term" value="P:regulation of DNA-templated transcription"/>
    <property type="evidence" value="ECO:0007669"/>
    <property type="project" value="InterPro"/>
</dbReference>
<dbReference type="PANTHER" id="PTHR10985">
    <property type="entry name" value="BASIC HELIX-LOOP-HELIX TRANSCRIPTION FACTOR, HES-RELATED"/>
    <property type="match status" value="1"/>
</dbReference>
<evidence type="ECO:0000256" key="10">
    <source>
        <dbReference type="SAM" id="MobiDB-lite"/>
    </source>
</evidence>
<dbReference type="InterPro" id="IPR050370">
    <property type="entry name" value="HES_HEY"/>
</dbReference>
<organism evidence="13 14">
    <name type="scientific">Littorina saxatilis</name>
    <dbReference type="NCBI Taxonomy" id="31220"/>
    <lineage>
        <taxon>Eukaryota</taxon>
        <taxon>Metazoa</taxon>
        <taxon>Spiralia</taxon>
        <taxon>Lophotrochozoa</taxon>
        <taxon>Mollusca</taxon>
        <taxon>Gastropoda</taxon>
        <taxon>Caenogastropoda</taxon>
        <taxon>Littorinimorpha</taxon>
        <taxon>Littorinoidea</taxon>
        <taxon>Littorinidae</taxon>
        <taxon>Littorina</taxon>
    </lineage>
</organism>
<comment type="subcellular location">
    <subcellularLocation>
        <location evidence="1">Nucleus</location>
    </subcellularLocation>
</comment>
<dbReference type="Proteomes" id="UP001374579">
    <property type="component" value="Unassembled WGS sequence"/>
</dbReference>
<protein>
    <recommendedName>
        <fullName evidence="8">Hairy and enhancer of split-related protein HELT</fullName>
    </recommendedName>
    <alternativeName>
        <fullName evidence="9">HES/HEY-like transcription factor</fullName>
    </alternativeName>
</protein>
<evidence type="ECO:0000256" key="4">
    <source>
        <dbReference type="ARBA" id="ARBA00023125"/>
    </source>
</evidence>
<dbReference type="PROSITE" id="PS50888">
    <property type="entry name" value="BHLH"/>
    <property type="match status" value="1"/>
</dbReference>
<keyword evidence="2" id="KW-0678">Repressor</keyword>
<keyword evidence="4" id="KW-0238">DNA-binding</keyword>
<evidence type="ECO:0000256" key="1">
    <source>
        <dbReference type="ARBA" id="ARBA00004123"/>
    </source>
</evidence>
<feature type="domain" description="BHLH" evidence="11">
    <location>
        <begin position="10"/>
        <end position="65"/>
    </location>
</feature>
<evidence type="ECO:0000256" key="2">
    <source>
        <dbReference type="ARBA" id="ARBA00022491"/>
    </source>
</evidence>
<evidence type="ECO:0000256" key="3">
    <source>
        <dbReference type="ARBA" id="ARBA00023015"/>
    </source>
</evidence>
<feature type="region of interest" description="Disordered" evidence="10">
    <location>
        <begin position="216"/>
        <end position="236"/>
    </location>
</feature>
<gene>
    <name evidence="13" type="ORF">V1264_011974</name>
</gene>
<dbReference type="SUPFAM" id="SSF47459">
    <property type="entry name" value="HLH, helix-loop-helix DNA-binding domain"/>
    <property type="match status" value="1"/>
</dbReference>
<evidence type="ECO:0000256" key="5">
    <source>
        <dbReference type="ARBA" id="ARBA00023163"/>
    </source>
</evidence>
<evidence type="ECO:0000313" key="14">
    <source>
        <dbReference type="Proteomes" id="UP001374579"/>
    </source>
</evidence>
<dbReference type="GO" id="GO:0003677">
    <property type="term" value="F:DNA binding"/>
    <property type="evidence" value="ECO:0007669"/>
    <property type="project" value="UniProtKB-KW"/>
</dbReference>
<keyword evidence="5" id="KW-0804">Transcription</keyword>
<evidence type="ECO:0000259" key="11">
    <source>
        <dbReference type="PROSITE" id="PS50888"/>
    </source>
</evidence>
<evidence type="ECO:0000313" key="13">
    <source>
        <dbReference type="EMBL" id="KAK7112527.1"/>
    </source>
</evidence>
<dbReference type="AlphaFoldDB" id="A0AAN9BVW2"/>
<evidence type="ECO:0000259" key="12">
    <source>
        <dbReference type="PROSITE" id="PS51054"/>
    </source>
</evidence>
<dbReference type="SMART" id="SM00353">
    <property type="entry name" value="HLH"/>
    <property type="match status" value="1"/>
</dbReference>
<dbReference type="GO" id="GO:0046983">
    <property type="term" value="F:protein dimerization activity"/>
    <property type="evidence" value="ECO:0007669"/>
    <property type="project" value="InterPro"/>
</dbReference>
<name>A0AAN9BVW2_9CAEN</name>
<keyword evidence="3" id="KW-0805">Transcription regulation</keyword>
<evidence type="ECO:0000256" key="9">
    <source>
        <dbReference type="ARBA" id="ARBA00078769"/>
    </source>
</evidence>
<keyword evidence="14" id="KW-1185">Reference proteome</keyword>
<comment type="similarity">
    <text evidence="7">Belongs to the HEY family.</text>
</comment>
<dbReference type="InterPro" id="IPR003650">
    <property type="entry name" value="Orange_dom"/>
</dbReference>
<feature type="domain" description="Orange" evidence="12">
    <location>
        <begin position="92"/>
        <end position="127"/>
    </location>
</feature>
<dbReference type="Pfam" id="PF07527">
    <property type="entry name" value="Hairy_orange"/>
    <property type="match status" value="1"/>
</dbReference>
<proteinExistence type="inferred from homology"/>
<comment type="caution">
    <text evidence="13">The sequence shown here is derived from an EMBL/GenBank/DDBJ whole genome shotgun (WGS) entry which is preliminary data.</text>
</comment>
<dbReference type="SMART" id="SM00511">
    <property type="entry name" value="ORANGE"/>
    <property type="match status" value="1"/>
</dbReference>
<sequence length="313" mass="33598">MSSSRKRERVEQTSHKVIEKRRRDRINSCLLELSQTVPAAFSKQTSGKLEKAEILEMTVEYLRAVQTTEVGMRFDNGEWFSTDIWRDFAQHYHTGYSECVREVLKYMGDVEGVGVTDTRCARMLSFLHNRFRSEVTAAENGNRVSPVSGTGSPSLGSIGSNRASFLAAGCASGMVSSAASSRDLTVLNSVKTLPSTLGGSSAFDTRLMAPPHYLSPSVSSGSSGDVVRSPLHPSSSLPSLNVVPSPPFLPLPALSIPAVDYLRFPPTANFMCSRSNSILGAGMTTGKDALSSGLQPGLGLPMAPVRKDECSSV</sequence>
<dbReference type="EMBL" id="JBAMIC010000002">
    <property type="protein sequence ID" value="KAK7112527.1"/>
    <property type="molecule type" value="Genomic_DNA"/>
</dbReference>
<dbReference type="SUPFAM" id="SSF158457">
    <property type="entry name" value="Orange domain-like"/>
    <property type="match status" value="1"/>
</dbReference>
<dbReference type="FunFam" id="4.10.280.10:FF:000054">
    <property type="entry name" value="hairy and enhancer of split-related protein HELT"/>
    <property type="match status" value="1"/>
</dbReference>
<dbReference type="Gene3D" id="6.10.250.980">
    <property type="match status" value="1"/>
</dbReference>
<dbReference type="InterPro" id="IPR011598">
    <property type="entry name" value="bHLH_dom"/>
</dbReference>
<dbReference type="GO" id="GO:0005634">
    <property type="term" value="C:nucleus"/>
    <property type="evidence" value="ECO:0007669"/>
    <property type="project" value="UniProtKB-SubCell"/>
</dbReference>
<accession>A0AAN9BVW2</accession>
<dbReference type="InterPro" id="IPR036638">
    <property type="entry name" value="HLH_DNA-bd_sf"/>
</dbReference>
<reference evidence="13 14" key="1">
    <citation type="submission" date="2024-02" db="EMBL/GenBank/DDBJ databases">
        <title>Chromosome-scale genome assembly of the rough periwinkle Littorina saxatilis.</title>
        <authorList>
            <person name="De Jode A."/>
            <person name="Faria R."/>
            <person name="Formenti G."/>
            <person name="Sims Y."/>
            <person name="Smith T.P."/>
            <person name="Tracey A."/>
            <person name="Wood J.M.D."/>
            <person name="Zagrodzka Z.B."/>
            <person name="Johannesson K."/>
            <person name="Butlin R.K."/>
            <person name="Leder E.H."/>
        </authorList>
    </citation>
    <scope>NUCLEOTIDE SEQUENCE [LARGE SCALE GENOMIC DNA]</scope>
    <source>
        <strain evidence="13">Snail1</strain>
        <tissue evidence="13">Muscle</tissue>
    </source>
</reference>
<evidence type="ECO:0000256" key="6">
    <source>
        <dbReference type="ARBA" id="ARBA00023242"/>
    </source>
</evidence>
<evidence type="ECO:0000256" key="7">
    <source>
        <dbReference type="ARBA" id="ARBA00038262"/>
    </source>
</evidence>
<keyword evidence="6" id="KW-0539">Nucleus</keyword>
<evidence type="ECO:0000256" key="8">
    <source>
        <dbReference type="ARBA" id="ARBA00073323"/>
    </source>
</evidence>
<dbReference type="Gene3D" id="4.10.280.10">
    <property type="entry name" value="Helix-loop-helix DNA-binding domain"/>
    <property type="match status" value="1"/>
</dbReference>